<accession>A0A834H1F3</accession>
<evidence type="ECO:0000256" key="1">
    <source>
        <dbReference type="SAM" id="MobiDB-lite"/>
    </source>
</evidence>
<name>A0A834H1F3_RHOSS</name>
<dbReference type="AlphaFoldDB" id="A0A834H1F3"/>
<protein>
    <submittedName>
        <fullName evidence="2">Uncharacterized protein</fullName>
    </submittedName>
</protein>
<evidence type="ECO:0000313" key="3">
    <source>
        <dbReference type="Proteomes" id="UP000626092"/>
    </source>
</evidence>
<feature type="region of interest" description="Disordered" evidence="1">
    <location>
        <begin position="1"/>
        <end position="119"/>
    </location>
</feature>
<dbReference type="EMBL" id="WJXA01000006">
    <property type="protein sequence ID" value="KAF7139828.1"/>
    <property type="molecule type" value="Genomic_DNA"/>
</dbReference>
<feature type="compositionally biased region" description="Basic residues" evidence="1">
    <location>
        <begin position="105"/>
        <end position="119"/>
    </location>
</feature>
<gene>
    <name evidence="2" type="ORF">RHSIM_Rhsim06G0033800</name>
</gene>
<sequence length="119" mass="13528">MGKKKMPKKTKELSVAIAESSSMVEETQQQQQQIITPRKRGRPRKIVEKTEGEEIKEAEEIKVEEEAETESKKAKTIGEEEKEQHVEEAAGATSAVVKELQPQRRSSRARRKSKPRKSS</sequence>
<comment type="caution">
    <text evidence="2">The sequence shown here is derived from an EMBL/GenBank/DDBJ whole genome shotgun (WGS) entry which is preliminary data.</text>
</comment>
<feature type="compositionally biased region" description="Basic and acidic residues" evidence="1">
    <location>
        <begin position="69"/>
        <end position="88"/>
    </location>
</feature>
<evidence type="ECO:0000313" key="2">
    <source>
        <dbReference type="EMBL" id="KAF7139828.1"/>
    </source>
</evidence>
<dbReference type="Proteomes" id="UP000626092">
    <property type="component" value="Unassembled WGS sequence"/>
</dbReference>
<feature type="compositionally biased region" description="Basic and acidic residues" evidence="1">
    <location>
        <begin position="45"/>
        <end position="61"/>
    </location>
</feature>
<keyword evidence="3" id="KW-1185">Reference proteome</keyword>
<proteinExistence type="predicted"/>
<dbReference type="PANTHER" id="PTHR37615:SF1">
    <property type="entry name" value="NUCLEOPORIN NUP159-LIKE"/>
    <property type="match status" value="1"/>
</dbReference>
<dbReference type="PANTHER" id="PTHR37615">
    <property type="entry name" value="NUCLEOPORIN NUP159-LIKE"/>
    <property type="match status" value="1"/>
</dbReference>
<organism evidence="2 3">
    <name type="scientific">Rhododendron simsii</name>
    <name type="common">Sims's rhododendron</name>
    <dbReference type="NCBI Taxonomy" id="118357"/>
    <lineage>
        <taxon>Eukaryota</taxon>
        <taxon>Viridiplantae</taxon>
        <taxon>Streptophyta</taxon>
        <taxon>Embryophyta</taxon>
        <taxon>Tracheophyta</taxon>
        <taxon>Spermatophyta</taxon>
        <taxon>Magnoliopsida</taxon>
        <taxon>eudicotyledons</taxon>
        <taxon>Gunneridae</taxon>
        <taxon>Pentapetalae</taxon>
        <taxon>asterids</taxon>
        <taxon>Ericales</taxon>
        <taxon>Ericaceae</taxon>
        <taxon>Ericoideae</taxon>
        <taxon>Rhodoreae</taxon>
        <taxon>Rhododendron</taxon>
    </lineage>
</organism>
<reference evidence="2" key="1">
    <citation type="submission" date="2019-11" db="EMBL/GenBank/DDBJ databases">
        <authorList>
            <person name="Liu Y."/>
            <person name="Hou J."/>
            <person name="Li T.-Q."/>
            <person name="Guan C.-H."/>
            <person name="Wu X."/>
            <person name="Wu H.-Z."/>
            <person name="Ling F."/>
            <person name="Zhang R."/>
            <person name="Shi X.-G."/>
            <person name="Ren J.-P."/>
            <person name="Chen E.-F."/>
            <person name="Sun J.-M."/>
        </authorList>
    </citation>
    <scope>NUCLEOTIDE SEQUENCE</scope>
    <source>
        <strain evidence="2">Adult_tree_wgs_1</strain>
        <tissue evidence="2">Leaves</tissue>
    </source>
</reference>